<dbReference type="EMBL" id="JPOS01000079">
    <property type="protein sequence ID" value="KGE86410.1"/>
    <property type="molecule type" value="Genomic_DNA"/>
</dbReference>
<keyword evidence="2" id="KW-1185">Reference proteome</keyword>
<reference evidence="1 2" key="1">
    <citation type="journal article" date="2014" name="Int. J. Syst. Evol. Microbiol.">
        <title>Phaeodactylibacter xiamenensis gen. nov., sp. nov., a member of the family Saprospiraceae isolated from the marine alga Phaeodactylum tricornutum.</title>
        <authorList>
            <person name="Chen Z.Jr."/>
            <person name="Lei X."/>
            <person name="Lai Q."/>
            <person name="Li Y."/>
            <person name="Zhang B."/>
            <person name="Zhang J."/>
            <person name="Zhang H."/>
            <person name="Yang L."/>
            <person name="Zheng W."/>
            <person name="Tian Y."/>
            <person name="Yu Z."/>
            <person name="Xu H.Jr."/>
            <person name="Zheng T."/>
        </authorList>
    </citation>
    <scope>NUCLEOTIDE SEQUENCE [LARGE SCALE GENOMIC DNA]</scope>
    <source>
        <strain evidence="1 2">KD52</strain>
    </source>
</reference>
<dbReference type="AlphaFoldDB" id="A0A098S2Q8"/>
<evidence type="ECO:0000313" key="1">
    <source>
        <dbReference type="EMBL" id="KGE86410.1"/>
    </source>
</evidence>
<gene>
    <name evidence="1" type="ORF">IX84_21715</name>
</gene>
<accession>A0A098S2Q8</accession>
<proteinExistence type="predicted"/>
<dbReference type="OrthoDB" id="771258at2"/>
<sequence length="78" mass="8703">MTITIQTADKEALAKVLNLLKTLGINSVNVQLEPSTASESYIKGDKSIDPTSLFGIWSKHPKTLEQVRATAWDRKFEQ</sequence>
<name>A0A098S2Q8_9BACT</name>
<protein>
    <submittedName>
        <fullName evidence="1">Uncharacterized protein</fullName>
    </submittedName>
</protein>
<dbReference type="RefSeq" id="WP_044225223.1">
    <property type="nucleotide sequence ID" value="NZ_CAKZLC010000224.1"/>
</dbReference>
<comment type="caution">
    <text evidence="1">The sequence shown here is derived from an EMBL/GenBank/DDBJ whole genome shotgun (WGS) entry which is preliminary data.</text>
</comment>
<organism evidence="1 2">
    <name type="scientific">Phaeodactylibacter xiamenensis</name>
    <dbReference type="NCBI Taxonomy" id="1524460"/>
    <lineage>
        <taxon>Bacteria</taxon>
        <taxon>Pseudomonadati</taxon>
        <taxon>Bacteroidota</taxon>
        <taxon>Saprospiria</taxon>
        <taxon>Saprospirales</taxon>
        <taxon>Haliscomenobacteraceae</taxon>
        <taxon>Phaeodactylibacter</taxon>
    </lineage>
</organism>
<dbReference type="Proteomes" id="UP000029736">
    <property type="component" value="Unassembled WGS sequence"/>
</dbReference>
<evidence type="ECO:0000313" key="2">
    <source>
        <dbReference type="Proteomes" id="UP000029736"/>
    </source>
</evidence>